<dbReference type="GeneTree" id="ENSGT00530000063956"/>
<comment type="similarity">
    <text evidence="1">Belongs to the SPATA2 family.</text>
</comment>
<reference evidence="3" key="4">
    <citation type="submission" date="2025-09" db="UniProtKB">
        <authorList>
            <consortium name="Ensembl"/>
        </authorList>
    </citation>
    <scope>IDENTIFICATION</scope>
</reference>
<reference evidence="3" key="2">
    <citation type="submission" date="2020-02" db="EMBL/GenBank/DDBJ databases">
        <title>Esox lucius (northern pike) genome, fEsoLuc1, primary haplotype.</title>
        <authorList>
            <person name="Myers G."/>
            <person name="Karagic N."/>
            <person name="Meyer A."/>
            <person name="Pippel M."/>
            <person name="Reichard M."/>
            <person name="Winkler S."/>
            <person name="Tracey A."/>
            <person name="Sims Y."/>
            <person name="Howe K."/>
            <person name="Rhie A."/>
            <person name="Formenti G."/>
            <person name="Durbin R."/>
            <person name="Fedrigo O."/>
            <person name="Jarvis E.D."/>
        </authorList>
    </citation>
    <scope>NUCLEOTIDE SEQUENCE [LARGE SCALE GENOMIC DNA]</scope>
</reference>
<dbReference type="GeneID" id="105018568"/>
<reference evidence="4" key="1">
    <citation type="journal article" date="2014" name="PLoS ONE">
        <title>The genome and linkage map of the northern pike (Esox lucius): conserved synteny revealed between the salmonid sister group and the Neoteleostei.</title>
        <authorList>
            <person name="Rondeau E.B."/>
            <person name="Minkley D.R."/>
            <person name="Leong J.S."/>
            <person name="Messmer A.M."/>
            <person name="Jantzen J.R."/>
            <person name="von Schalburg K.R."/>
            <person name="Lemon C."/>
            <person name="Bird N.H."/>
            <person name="Koop B.F."/>
        </authorList>
    </citation>
    <scope>NUCLEOTIDE SEQUENCE</scope>
</reference>
<dbReference type="KEGG" id="els:105018568"/>
<dbReference type="Bgee" id="ENSELUG00000013104">
    <property type="expression patterns" value="Expressed in muscle tissue and 14 other cell types or tissues"/>
</dbReference>
<evidence type="ECO:0000256" key="1">
    <source>
        <dbReference type="ARBA" id="ARBA00038142"/>
    </source>
</evidence>
<dbReference type="CTD" id="124044"/>
<keyword evidence="4" id="KW-1185">Reference proteome</keyword>
<evidence type="ECO:0000259" key="2">
    <source>
        <dbReference type="Pfam" id="PF21388"/>
    </source>
</evidence>
<dbReference type="OMA" id="CWYRNPV"/>
<name>A0A3P8Y891_ESOLU</name>
<accession>A0A3P8Y891</accession>
<dbReference type="GO" id="GO:0005737">
    <property type="term" value="C:cytoplasm"/>
    <property type="evidence" value="ECO:0007669"/>
    <property type="project" value="TreeGrafter"/>
</dbReference>
<dbReference type="InParanoid" id="A0A3P8Y891"/>
<dbReference type="STRING" id="8010.ENSELUP00000012912"/>
<evidence type="ECO:0000313" key="3">
    <source>
        <dbReference type="Ensembl" id="ENSELUP00000012903.1"/>
    </source>
</evidence>
<dbReference type="PANTHER" id="PTHR15326:SF7">
    <property type="entry name" value="SPERMATOGENESIS-ASSOCIATED PROTEIN 2-LIKE PROTEIN"/>
    <property type="match status" value="1"/>
</dbReference>
<dbReference type="AlphaFoldDB" id="A0A3P8Y891"/>
<dbReference type="RefSeq" id="XP_010882408.1">
    <property type="nucleotide sequence ID" value="XM_010884106.4"/>
</dbReference>
<dbReference type="Ensembl" id="ENSELUT00000038298.3">
    <property type="protein sequence ID" value="ENSELUP00000012903.1"/>
    <property type="gene ID" value="ENSELUG00000013104.3"/>
</dbReference>
<dbReference type="Proteomes" id="UP000265140">
    <property type="component" value="Chromosome 19"/>
</dbReference>
<gene>
    <name evidence="3" type="primary">SPATA2L</name>
</gene>
<proteinExistence type="inferred from homology"/>
<evidence type="ECO:0000313" key="4">
    <source>
        <dbReference type="Proteomes" id="UP000265140"/>
    </source>
</evidence>
<dbReference type="InterPro" id="IPR048839">
    <property type="entry name" value="SPATA2_PUB-like"/>
</dbReference>
<organism evidence="3 4">
    <name type="scientific">Esox lucius</name>
    <name type="common">Northern pike</name>
    <dbReference type="NCBI Taxonomy" id="8010"/>
    <lineage>
        <taxon>Eukaryota</taxon>
        <taxon>Metazoa</taxon>
        <taxon>Chordata</taxon>
        <taxon>Craniata</taxon>
        <taxon>Vertebrata</taxon>
        <taxon>Euteleostomi</taxon>
        <taxon>Actinopterygii</taxon>
        <taxon>Neopterygii</taxon>
        <taxon>Teleostei</taxon>
        <taxon>Protacanthopterygii</taxon>
        <taxon>Esociformes</taxon>
        <taxon>Esocidae</taxon>
        <taxon>Esox</taxon>
    </lineage>
</organism>
<feature type="domain" description="Spermatogenesis-associated protein 2 PUB-like" evidence="2">
    <location>
        <begin position="64"/>
        <end position="205"/>
    </location>
</feature>
<dbReference type="OrthoDB" id="9837000at2759"/>
<dbReference type="SUPFAM" id="SSF143503">
    <property type="entry name" value="PUG domain-like"/>
    <property type="match status" value="1"/>
</dbReference>
<dbReference type="InterPro" id="IPR036339">
    <property type="entry name" value="PUB-like_dom_sf"/>
</dbReference>
<dbReference type="Gene3D" id="1.20.58.2190">
    <property type="match status" value="1"/>
</dbReference>
<dbReference type="Pfam" id="PF21388">
    <property type="entry name" value="SPATA2_PUB-like"/>
    <property type="match status" value="1"/>
</dbReference>
<sequence length="513" mass="57081">MSFSRKKSRNLVELYQLNLEQRIVQGDSNLVCRDEELCEVVEGLLRDGCSQDTHSLLGLDPLRVMEDSLKTTLAPPVKSRVGLERLARAFEVLELAALNLYLCPWRKEYRVVKMFSGMFTHYVKPALSMQQVADLFGLLGYQASEDRCCEELRLRSPALPVYNLLRLSCAFFAARCECCLLLSAIRPQARGVEWELNLVQERQKGHSLQVALDNTKRRLETVPEKENAPGLSVAEGDLDLYTADQFNGDKDVGLVRGPLGSPAGVAGMNTSRSITRDCNVLSSHRENVCVSTLNCQLTRTTSLVPTRNTQINTKRDGTNEDLAKSEGVDSFSRSEQTSVSCSPLSSGGSCIKNSLGSCVERSSRLDNMSSHLMEMCDSKWSVPTERSRASSLLRNPGEGGVSPTHRDKRELIDVVQARDLSQSIPFHDCCTTANPDPAFTCLICRVFHTSACTEVEVCQRKHEVHRLGMCKSGCQKLPYILCRYCSAEFCKDCWYRAPLDCACGQPFDQSTSV</sequence>
<protein>
    <recommendedName>
        <fullName evidence="2">Spermatogenesis-associated protein 2 PUB-like domain-containing protein</fullName>
    </recommendedName>
</protein>
<dbReference type="PANTHER" id="PTHR15326">
    <property type="entry name" value="SPERMATOGENESIS-ASSOCIATED PROTEIN 2/TAMOZHENNIC"/>
    <property type="match status" value="1"/>
</dbReference>
<reference evidence="3" key="3">
    <citation type="submission" date="2025-08" db="UniProtKB">
        <authorList>
            <consortium name="Ensembl"/>
        </authorList>
    </citation>
    <scope>IDENTIFICATION</scope>
</reference>